<proteinExistence type="predicted"/>
<accession>A0A0C2WNZ2</accession>
<evidence type="ECO:0000256" key="1">
    <source>
        <dbReference type="SAM" id="MobiDB-lite"/>
    </source>
</evidence>
<reference evidence="2 3" key="1">
    <citation type="submission" date="2014-04" db="EMBL/GenBank/DDBJ databases">
        <title>Evolutionary Origins and Diversification of the Mycorrhizal Mutualists.</title>
        <authorList>
            <consortium name="DOE Joint Genome Institute"/>
            <consortium name="Mycorrhizal Genomics Consortium"/>
            <person name="Kohler A."/>
            <person name="Kuo A."/>
            <person name="Nagy L.G."/>
            <person name="Floudas D."/>
            <person name="Copeland A."/>
            <person name="Barry K.W."/>
            <person name="Cichocki N."/>
            <person name="Veneault-Fourrey C."/>
            <person name="LaButti K."/>
            <person name="Lindquist E.A."/>
            <person name="Lipzen A."/>
            <person name="Lundell T."/>
            <person name="Morin E."/>
            <person name="Murat C."/>
            <person name="Riley R."/>
            <person name="Ohm R."/>
            <person name="Sun H."/>
            <person name="Tunlid A."/>
            <person name="Henrissat B."/>
            <person name="Grigoriev I.V."/>
            <person name="Hibbett D.S."/>
            <person name="Martin F."/>
        </authorList>
    </citation>
    <scope>NUCLEOTIDE SEQUENCE [LARGE SCALE GENOMIC DNA]</scope>
    <source>
        <strain evidence="2 3">Koide BX008</strain>
    </source>
</reference>
<feature type="compositionally biased region" description="Basic and acidic residues" evidence="1">
    <location>
        <begin position="78"/>
        <end position="93"/>
    </location>
</feature>
<dbReference type="Proteomes" id="UP000054549">
    <property type="component" value="Unassembled WGS sequence"/>
</dbReference>
<dbReference type="STRING" id="946122.A0A0C2WNZ2"/>
<organism evidence="2 3">
    <name type="scientific">Amanita muscaria (strain Koide BX008)</name>
    <dbReference type="NCBI Taxonomy" id="946122"/>
    <lineage>
        <taxon>Eukaryota</taxon>
        <taxon>Fungi</taxon>
        <taxon>Dikarya</taxon>
        <taxon>Basidiomycota</taxon>
        <taxon>Agaricomycotina</taxon>
        <taxon>Agaricomycetes</taxon>
        <taxon>Agaricomycetidae</taxon>
        <taxon>Agaricales</taxon>
        <taxon>Pluteineae</taxon>
        <taxon>Amanitaceae</taxon>
        <taxon>Amanita</taxon>
    </lineage>
</organism>
<dbReference type="InParanoid" id="A0A0C2WNZ2"/>
<dbReference type="AlphaFoldDB" id="A0A0C2WNZ2"/>
<evidence type="ECO:0000313" key="2">
    <source>
        <dbReference type="EMBL" id="KIL57948.1"/>
    </source>
</evidence>
<name>A0A0C2WNZ2_AMAMK</name>
<protein>
    <submittedName>
        <fullName evidence="2">Uncharacterized protein</fullName>
    </submittedName>
</protein>
<feature type="region of interest" description="Disordered" evidence="1">
    <location>
        <begin position="188"/>
        <end position="274"/>
    </location>
</feature>
<gene>
    <name evidence="2" type="ORF">M378DRAFT_181472</name>
</gene>
<dbReference type="HOGENOM" id="CLU_432090_0_0_1"/>
<feature type="compositionally biased region" description="Polar residues" evidence="1">
    <location>
        <begin position="202"/>
        <end position="217"/>
    </location>
</feature>
<sequence length="633" mass="68754">MAPKKRSAKVVKSTTLAISDDSGEEHTNVLATPQKLTPRQAKNKRKVIEIESSSDENSLAEAVAPSKKPRPVARSKNKGKEADMELSSDEKLLADTIPSLKEPNPIASGECEQGAGLETAPGRNLNRIRKLSAKALYMSGNSNDAVEAPVATAKKPMFVPNVDSGLFPGATQSARTNNDTILKAAKGAHRHPYISHGKVSESPASDSSDIEASNPLSLSELPPATPPKYSYRAIDKAKNRSLFGPDSDSELAGNSGGDSSDEQHSKHSLDMRNLDKSKHAIKDLRNNTSTPVMLDSLPPVPNSGLARNKDIINNPLMVDPELIDPMLADDYPTLPMLRNSQLVPYGRHAGSDQYMIGYTQLYNSLRNDRDQGLLRAAVRFTSSLPFINPSRADPNIVLIENGRICLPDSTTRNKPAVCLTTGLLVESSLQTPAVCTTNAGTDYKVKQVLLNPFSGEYERATAFFGTAYGVDNFTCQMEDSCIFFTTRREGAGADSNISHFSGIINYHFVYDFVAPGSPVRSRKVASGLQISSPVKRTNRYTSTKLTFPASLGFKDTVPIYDARLCPEFAFRPDDLQNIAKLPVYDDRNSDIVGNRFVVTVGYTVSSWATPNSTKSVGMNIQFVIVLAKTHAKA</sequence>
<feature type="compositionally biased region" description="Basic residues" evidence="1">
    <location>
        <begin position="67"/>
        <end position="77"/>
    </location>
</feature>
<dbReference type="OrthoDB" id="3065719at2759"/>
<feature type="compositionally biased region" description="Basic and acidic residues" evidence="1">
    <location>
        <begin position="261"/>
        <end position="274"/>
    </location>
</feature>
<evidence type="ECO:0000313" key="3">
    <source>
        <dbReference type="Proteomes" id="UP000054549"/>
    </source>
</evidence>
<dbReference type="EMBL" id="KN818352">
    <property type="protein sequence ID" value="KIL57948.1"/>
    <property type="molecule type" value="Genomic_DNA"/>
</dbReference>
<keyword evidence="3" id="KW-1185">Reference proteome</keyword>
<feature type="region of interest" description="Disordered" evidence="1">
    <location>
        <begin position="1"/>
        <end position="124"/>
    </location>
</feature>